<evidence type="ECO:0000313" key="3">
    <source>
        <dbReference type="Proteomes" id="UP000243413"/>
    </source>
</evidence>
<organism evidence="2 3">
    <name type="scientific">Halopseudomonas sabulinigri</name>
    <dbReference type="NCBI Taxonomy" id="472181"/>
    <lineage>
        <taxon>Bacteria</taxon>
        <taxon>Pseudomonadati</taxon>
        <taxon>Pseudomonadota</taxon>
        <taxon>Gammaproteobacteria</taxon>
        <taxon>Pseudomonadales</taxon>
        <taxon>Pseudomonadaceae</taxon>
        <taxon>Halopseudomonas</taxon>
    </lineage>
</organism>
<dbReference type="AlphaFoldDB" id="A0A1H1UY90"/>
<evidence type="ECO:0000256" key="1">
    <source>
        <dbReference type="SAM" id="SignalP"/>
    </source>
</evidence>
<sequence length="125" mass="13397">MPPLAPLLLILLMALPATVLAEVAPPAAAALFQQQFTALTAADYDQFVAQADADFAQALTPEQFSKLTDALSGVFQPGDATAYLGVLRQDGVRVYLWKVTPAAAQTDYLVKMALRGEKVAGFWIQ</sequence>
<evidence type="ECO:0008006" key="4">
    <source>
        <dbReference type="Google" id="ProtNLM"/>
    </source>
</evidence>
<dbReference type="EMBL" id="LT629763">
    <property type="protein sequence ID" value="SDS77403.1"/>
    <property type="molecule type" value="Genomic_DNA"/>
</dbReference>
<keyword evidence="1" id="KW-0732">Signal</keyword>
<feature type="signal peptide" evidence="1">
    <location>
        <begin position="1"/>
        <end position="21"/>
    </location>
</feature>
<dbReference type="RefSeq" id="WP_157719369.1">
    <property type="nucleotide sequence ID" value="NZ_LT629763.1"/>
</dbReference>
<dbReference type="OrthoDB" id="8565319at2"/>
<proteinExistence type="predicted"/>
<name>A0A1H1UY90_9GAMM</name>
<gene>
    <name evidence="2" type="ORF">SAMN05216271_2699</name>
</gene>
<protein>
    <recommendedName>
        <fullName evidence="4">DUF3887 domain-containing protein</fullName>
    </recommendedName>
</protein>
<feature type="chain" id="PRO_5009262713" description="DUF3887 domain-containing protein" evidence="1">
    <location>
        <begin position="22"/>
        <end position="125"/>
    </location>
</feature>
<accession>A0A1H1UY90</accession>
<dbReference type="STRING" id="472181.SAMN05216271_2699"/>
<evidence type="ECO:0000313" key="2">
    <source>
        <dbReference type="EMBL" id="SDS77403.1"/>
    </source>
</evidence>
<dbReference type="Proteomes" id="UP000243413">
    <property type="component" value="Chromosome I"/>
</dbReference>
<reference evidence="3" key="1">
    <citation type="submission" date="2016-10" db="EMBL/GenBank/DDBJ databases">
        <authorList>
            <person name="Varghese N."/>
            <person name="Submissions S."/>
        </authorList>
    </citation>
    <scope>NUCLEOTIDE SEQUENCE [LARGE SCALE GENOMIC DNA]</scope>
    <source>
        <strain evidence="3">JCM 14963</strain>
    </source>
</reference>